<keyword evidence="1" id="KW-0677">Repeat</keyword>
<sequence>MEAKFGRLEITALAQALRCRRFAITKFLIERGASFSSRNISGWSPLFYLWAAEVNPSASQYLDLLRRRSDFPLLHEGVYDADGWSVMHRAACFGTASDVKHLIRLGVDPFDTIRSTEEETECDSWTVLHAAVWYGARASVNVLALHYEEGPGVDVTDDNGCTPLHLAILRKQLAIAAILLRHGADPLRKTKAAWQCPANDAVGWRYNAVMLAAEAGHDFQQQFGGLISGVYQSNTLPSLPNVDSDYEVEYSMVKIGPPRLSEEPTLSTIPQHEPPGHHYPAIYVSGNARVQLGDRHCYGGRLNHGNINSGGSPLYRSRRSKGLSGQKGGRRQRRRTLGSASQRRTSSAVAESHTLTLQLPDQRNRT</sequence>
<dbReference type="Proteomes" id="UP001345013">
    <property type="component" value="Unassembled WGS sequence"/>
</dbReference>
<dbReference type="PROSITE" id="PS50088">
    <property type="entry name" value="ANK_REPEAT"/>
    <property type="match status" value="1"/>
</dbReference>
<evidence type="ECO:0000313" key="6">
    <source>
        <dbReference type="Proteomes" id="UP001345013"/>
    </source>
</evidence>
<feature type="region of interest" description="Disordered" evidence="4">
    <location>
        <begin position="259"/>
        <end position="279"/>
    </location>
</feature>
<reference evidence="5 6" key="1">
    <citation type="submission" date="2023-08" db="EMBL/GenBank/DDBJ databases">
        <title>Black Yeasts Isolated from many extreme environments.</title>
        <authorList>
            <person name="Coleine C."/>
            <person name="Stajich J.E."/>
            <person name="Selbmann L."/>
        </authorList>
    </citation>
    <scope>NUCLEOTIDE SEQUENCE [LARGE SCALE GENOMIC DNA]</scope>
    <source>
        <strain evidence="5 6">CCFEE 5885</strain>
    </source>
</reference>
<feature type="region of interest" description="Disordered" evidence="4">
    <location>
        <begin position="302"/>
        <end position="366"/>
    </location>
</feature>
<evidence type="ECO:0000256" key="2">
    <source>
        <dbReference type="ARBA" id="ARBA00023043"/>
    </source>
</evidence>
<keyword evidence="2 3" id="KW-0040">ANK repeat</keyword>
<evidence type="ECO:0000256" key="1">
    <source>
        <dbReference type="ARBA" id="ARBA00022737"/>
    </source>
</evidence>
<dbReference type="SUPFAM" id="SSF48403">
    <property type="entry name" value="Ankyrin repeat"/>
    <property type="match status" value="1"/>
</dbReference>
<accession>A0ABR0KMP0</accession>
<gene>
    <name evidence="5" type="ORF">LTR24_000673</name>
</gene>
<dbReference type="Pfam" id="PF12796">
    <property type="entry name" value="Ank_2"/>
    <property type="match status" value="1"/>
</dbReference>
<feature type="repeat" description="ANK" evidence="3">
    <location>
        <begin position="159"/>
        <end position="191"/>
    </location>
</feature>
<evidence type="ECO:0000313" key="5">
    <source>
        <dbReference type="EMBL" id="KAK5100826.1"/>
    </source>
</evidence>
<feature type="compositionally biased region" description="Polar residues" evidence="4">
    <location>
        <begin position="340"/>
        <end position="366"/>
    </location>
</feature>
<dbReference type="PANTHER" id="PTHR24171:SF8">
    <property type="entry name" value="BRCA1-ASSOCIATED RING DOMAIN PROTEIN 1"/>
    <property type="match status" value="1"/>
</dbReference>
<dbReference type="PROSITE" id="PS50297">
    <property type="entry name" value="ANK_REP_REGION"/>
    <property type="match status" value="1"/>
</dbReference>
<comment type="caution">
    <text evidence="5">The sequence shown here is derived from an EMBL/GenBank/DDBJ whole genome shotgun (WGS) entry which is preliminary data.</text>
</comment>
<dbReference type="SMART" id="SM00248">
    <property type="entry name" value="ANK"/>
    <property type="match status" value="4"/>
</dbReference>
<dbReference type="PANTHER" id="PTHR24171">
    <property type="entry name" value="ANKYRIN REPEAT DOMAIN-CONTAINING PROTEIN 39-RELATED"/>
    <property type="match status" value="1"/>
</dbReference>
<keyword evidence="6" id="KW-1185">Reference proteome</keyword>
<organism evidence="5 6">
    <name type="scientific">Lithohypha guttulata</name>
    <dbReference type="NCBI Taxonomy" id="1690604"/>
    <lineage>
        <taxon>Eukaryota</taxon>
        <taxon>Fungi</taxon>
        <taxon>Dikarya</taxon>
        <taxon>Ascomycota</taxon>
        <taxon>Pezizomycotina</taxon>
        <taxon>Eurotiomycetes</taxon>
        <taxon>Chaetothyriomycetidae</taxon>
        <taxon>Chaetothyriales</taxon>
        <taxon>Trichomeriaceae</taxon>
        <taxon>Lithohypha</taxon>
    </lineage>
</organism>
<name>A0ABR0KMP0_9EURO</name>
<dbReference type="InterPro" id="IPR036770">
    <property type="entry name" value="Ankyrin_rpt-contain_sf"/>
</dbReference>
<proteinExistence type="predicted"/>
<dbReference type="Gene3D" id="1.25.40.20">
    <property type="entry name" value="Ankyrin repeat-containing domain"/>
    <property type="match status" value="1"/>
</dbReference>
<protein>
    <submittedName>
        <fullName evidence="5">Uncharacterized protein</fullName>
    </submittedName>
</protein>
<evidence type="ECO:0000256" key="3">
    <source>
        <dbReference type="PROSITE-ProRule" id="PRU00023"/>
    </source>
</evidence>
<evidence type="ECO:0000256" key="4">
    <source>
        <dbReference type="SAM" id="MobiDB-lite"/>
    </source>
</evidence>
<dbReference type="EMBL" id="JAVRRG010000005">
    <property type="protein sequence ID" value="KAK5100826.1"/>
    <property type="molecule type" value="Genomic_DNA"/>
</dbReference>
<dbReference type="InterPro" id="IPR002110">
    <property type="entry name" value="Ankyrin_rpt"/>
</dbReference>